<dbReference type="GO" id="GO:0005886">
    <property type="term" value="C:plasma membrane"/>
    <property type="evidence" value="ECO:0007669"/>
    <property type="project" value="UniProtKB-SubCell"/>
</dbReference>
<dbReference type="NCBIfam" id="TIGR00361">
    <property type="entry name" value="ComEC_Rec2"/>
    <property type="match status" value="1"/>
</dbReference>
<dbReference type="PANTHER" id="PTHR30619:SF1">
    <property type="entry name" value="RECOMBINATION PROTEIN 2"/>
    <property type="match status" value="1"/>
</dbReference>
<keyword evidence="3 6" id="KW-0812">Transmembrane</keyword>
<feature type="transmembrane region" description="Helical" evidence="6">
    <location>
        <begin position="273"/>
        <end position="306"/>
    </location>
</feature>
<dbReference type="Pfam" id="PF00753">
    <property type="entry name" value="Lactamase_B"/>
    <property type="match status" value="1"/>
</dbReference>
<feature type="transmembrane region" description="Helical" evidence="6">
    <location>
        <begin position="378"/>
        <end position="400"/>
    </location>
</feature>
<protein>
    <submittedName>
        <fullName evidence="8">DNA internalization-related competence protein ComEC/Rec2</fullName>
    </submittedName>
</protein>
<evidence type="ECO:0000256" key="6">
    <source>
        <dbReference type="SAM" id="Phobius"/>
    </source>
</evidence>
<dbReference type="InterPro" id="IPR036866">
    <property type="entry name" value="RibonucZ/Hydroxyglut_hydro"/>
</dbReference>
<dbReference type="InterPro" id="IPR052159">
    <property type="entry name" value="Competence_DNA_uptake"/>
</dbReference>
<feature type="transmembrane region" description="Helical" evidence="6">
    <location>
        <begin position="440"/>
        <end position="457"/>
    </location>
</feature>
<feature type="transmembrane region" description="Helical" evidence="6">
    <location>
        <begin position="12"/>
        <end position="29"/>
    </location>
</feature>
<feature type="transmembrane region" description="Helical" evidence="6">
    <location>
        <begin position="232"/>
        <end position="253"/>
    </location>
</feature>
<keyword evidence="2" id="KW-1003">Cell membrane</keyword>
<feature type="transmembrane region" description="Helical" evidence="6">
    <location>
        <begin position="469"/>
        <end position="491"/>
    </location>
</feature>
<evidence type="ECO:0000259" key="7">
    <source>
        <dbReference type="SMART" id="SM00849"/>
    </source>
</evidence>
<dbReference type="InterPro" id="IPR035681">
    <property type="entry name" value="ComA-like_MBL"/>
</dbReference>
<evidence type="ECO:0000256" key="2">
    <source>
        <dbReference type="ARBA" id="ARBA00022475"/>
    </source>
</evidence>
<comment type="caution">
    <text evidence="8">The sequence shown here is derived from an EMBL/GenBank/DDBJ whole genome shotgun (WGS) entry which is preliminary data.</text>
</comment>
<dbReference type="EMBL" id="DRWR01000092">
    <property type="protein sequence ID" value="HHQ16212.1"/>
    <property type="molecule type" value="Genomic_DNA"/>
</dbReference>
<keyword evidence="4 6" id="KW-1133">Transmembrane helix</keyword>
<dbReference type="Gene3D" id="3.60.15.10">
    <property type="entry name" value="Ribonuclease Z/Hydroxyacylglutathione hydrolase-like"/>
    <property type="match status" value="1"/>
</dbReference>
<organism evidence="8">
    <name type="scientific">Thermodesulfobacterium geofontis</name>
    <dbReference type="NCBI Taxonomy" id="1295609"/>
    <lineage>
        <taxon>Bacteria</taxon>
        <taxon>Pseudomonadati</taxon>
        <taxon>Thermodesulfobacteriota</taxon>
        <taxon>Thermodesulfobacteria</taxon>
        <taxon>Thermodesulfobacteriales</taxon>
        <taxon>Thermodesulfobacteriaceae</taxon>
        <taxon>Thermodesulfobacterium</taxon>
    </lineage>
</organism>
<dbReference type="AlphaFoldDB" id="A0A7V5XGU7"/>
<feature type="transmembrane region" description="Helical" evidence="6">
    <location>
        <begin position="498"/>
        <end position="516"/>
    </location>
</feature>
<feature type="transmembrane region" description="Helical" evidence="6">
    <location>
        <begin position="341"/>
        <end position="358"/>
    </location>
</feature>
<evidence type="ECO:0000313" key="8">
    <source>
        <dbReference type="EMBL" id="HHQ16212.1"/>
    </source>
</evidence>
<dbReference type="InterPro" id="IPR001279">
    <property type="entry name" value="Metallo-B-lactamas"/>
</dbReference>
<name>A0A7V5XGU7_9BACT</name>
<dbReference type="InterPro" id="IPR004797">
    <property type="entry name" value="Competence_ComEC/Rec2"/>
</dbReference>
<dbReference type="SMART" id="SM00849">
    <property type="entry name" value="Lactamase_B"/>
    <property type="match status" value="1"/>
</dbReference>
<dbReference type="CDD" id="cd07731">
    <property type="entry name" value="ComA-like_MBL-fold"/>
    <property type="match status" value="1"/>
</dbReference>
<dbReference type="InterPro" id="IPR004477">
    <property type="entry name" value="ComEC_N"/>
</dbReference>
<accession>A0A7V5XGU7</accession>
<feature type="transmembrane region" description="Helical" evidence="6">
    <location>
        <begin position="57"/>
        <end position="76"/>
    </location>
</feature>
<proteinExistence type="predicted"/>
<feature type="transmembrane region" description="Helical" evidence="6">
    <location>
        <begin position="318"/>
        <end position="335"/>
    </location>
</feature>
<dbReference type="NCBIfam" id="TIGR00360">
    <property type="entry name" value="ComEC_N-term"/>
    <property type="match status" value="1"/>
</dbReference>
<dbReference type="GO" id="GO:0030420">
    <property type="term" value="P:establishment of competence for transformation"/>
    <property type="evidence" value="ECO:0007669"/>
    <property type="project" value="InterPro"/>
</dbReference>
<comment type="subcellular location">
    <subcellularLocation>
        <location evidence="1">Cell membrane</location>
        <topology evidence="1">Multi-pass membrane protein</topology>
    </subcellularLocation>
</comment>
<sequence length="796" mass="93497">MEKHYLVKETKTPIFILTSSFVLGLFLSFYKFPFLIFIFLVLGYFILSFLFNKNHWYLSLWLGFLIISYLVGYLFFKNLKNFYIDHYKLEKIELVTTIEKVEPYYYGYLNTSFSSSIGKIIFKTDKKYFFPGQRCLITFQNRGYHEYFNPFSFEKERTLLVKGIELELKFLKEEGFVCEEGKNFSLEKIRYKLFNFSEKLSGTAKGLLQALVLGVEYNFPEEYKEKLKNQGLYHQLAISGFNLAILFGIFYQIFYHLLKFTPLIRTGYPLQNISYLLALPGALLILLLSGFCPSAFRAFIFLSLFIISKIFFRNTSSLILLFLTATLILIFQPYLIGNLSFQLSFVATLGLIIGDRIFKTYFKNLISTSNTLLKSINYFFYLFLLSFIVSLFVFPFIIYINGAFPLATPINNLIATFFWSFVFIPSSIFISILSFLNENIALSLANILAYVFDYYIKIPFFEWTYKFKIPVNLVIFCMIVSLLIFIFLNHFIKTYKKYFLWCVISFIFYISIYHLYERTFYILIFDVGRASASLIKNEDSFILIDTGPNYFKDFNWTKVYLLPVLNKLGVEVIDLVVISHPDLDHSGGLETLKKYFYIKKVISGNFDSEDWEKTNILILPDPIENPEVLKIKNVEFFLFPGKIPYEDLNRESLVVYLEYKGLTTLFPGDVDKIRFYRMKEEGGILPVEVLVSPHHGSKYSIDENIISWLNPKVVLTSGRGNNFPHQEYLGLLERFNKLQFSTEKVGAIFIFPKDDYFLICFEKEKRKNFLFSALFPLIPLYLEEGFCERFEYHKNL</sequence>
<evidence type="ECO:0000256" key="3">
    <source>
        <dbReference type="ARBA" id="ARBA00022692"/>
    </source>
</evidence>
<dbReference type="Pfam" id="PF03772">
    <property type="entry name" value="Competence"/>
    <property type="match status" value="1"/>
</dbReference>
<evidence type="ECO:0000256" key="4">
    <source>
        <dbReference type="ARBA" id="ARBA00022989"/>
    </source>
</evidence>
<evidence type="ECO:0000256" key="1">
    <source>
        <dbReference type="ARBA" id="ARBA00004651"/>
    </source>
</evidence>
<feature type="domain" description="Metallo-beta-lactamase" evidence="7">
    <location>
        <begin position="529"/>
        <end position="695"/>
    </location>
</feature>
<dbReference type="SUPFAM" id="SSF56281">
    <property type="entry name" value="Metallo-hydrolase/oxidoreductase"/>
    <property type="match status" value="1"/>
</dbReference>
<gene>
    <name evidence="8" type="ORF">ENM15_05295</name>
</gene>
<keyword evidence="5 6" id="KW-0472">Membrane</keyword>
<evidence type="ECO:0000256" key="5">
    <source>
        <dbReference type="ARBA" id="ARBA00023136"/>
    </source>
</evidence>
<dbReference type="PANTHER" id="PTHR30619">
    <property type="entry name" value="DNA INTERNALIZATION/COMPETENCE PROTEIN COMEC/REC2"/>
    <property type="match status" value="1"/>
</dbReference>
<feature type="transmembrane region" description="Helical" evidence="6">
    <location>
        <begin position="412"/>
        <end position="433"/>
    </location>
</feature>
<reference evidence="8" key="1">
    <citation type="journal article" date="2020" name="mSystems">
        <title>Genome- and Community-Level Interaction Insights into Carbon Utilization and Element Cycling Functions of Hydrothermarchaeota in Hydrothermal Sediment.</title>
        <authorList>
            <person name="Zhou Z."/>
            <person name="Liu Y."/>
            <person name="Xu W."/>
            <person name="Pan J."/>
            <person name="Luo Z.H."/>
            <person name="Li M."/>
        </authorList>
    </citation>
    <scope>NUCLEOTIDE SEQUENCE [LARGE SCALE GENOMIC DNA]</scope>
    <source>
        <strain evidence="8">SpSt-106</strain>
    </source>
</reference>